<dbReference type="InterPro" id="IPR000544">
    <property type="entry name" value="Octanoyltransferase"/>
</dbReference>
<evidence type="ECO:0000256" key="6">
    <source>
        <dbReference type="PIRNR" id="PIRNR016262"/>
    </source>
</evidence>
<sequence length="231" mass="25888">MKAWSVSFNEPVPYQEGLDLQHRLLKARQEDRIPDTVLMLQHTPTVTLGNRGRDNYLLKTEEEYKALGIDLFHVERGGDVTFHGPGQWVIYPILYLGGNEADSHGYLSNLEEIAIRTLGDFGIKGFRREGKSGAWTDAGKVAAIGFRLKKWVSFHGMSFNVSNDLMGFGTIVPCGLVGEPVATMKTLLGEVCPEMATVRDSMLNHFSKVCNRELERYDADDALPEELGMYF</sequence>
<dbReference type="HAMAP" id="MF_00013">
    <property type="entry name" value="LipB"/>
    <property type="match status" value="1"/>
</dbReference>
<feature type="binding site" evidence="5">
    <location>
        <begin position="76"/>
        <end position="83"/>
    </location>
    <ligand>
        <name>substrate</name>
    </ligand>
</feature>
<comment type="miscellaneous">
    <text evidence="5">In the reaction, the free carboxyl group of octanoic acid is attached via an amide linkage to the epsilon-amino group of a specific lysine residue of lipoyl domains of lipoate-dependent enzymes.</text>
</comment>
<dbReference type="PROSITE" id="PS51733">
    <property type="entry name" value="BPL_LPL_CATALYTIC"/>
    <property type="match status" value="1"/>
</dbReference>
<comment type="catalytic activity">
    <reaction evidence="5 6">
        <text>octanoyl-[ACP] + L-lysyl-[protein] = N(6)-octanoyl-L-lysyl-[protein] + holo-[ACP] + H(+)</text>
        <dbReference type="Rhea" id="RHEA:17665"/>
        <dbReference type="Rhea" id="RHEA-COMP:9636"/>
        <dbReference type="Rhea" id="RHEA-COMP:9685"/>
        <dbReference type="Rhea" id="RHEA-COMP:9752"/>
        <dbReference type="Rhea" id="RHEA-COMP:9928"/>
        <dbReference type="ChEBI" id="CHEBI:15378"/>
        <dbReference type="ChEBI" id="CHEBI:29969"/>
        <dbReference type="ChEBI" id="CHEBI:64479"/>
        <dbReference type="ChEBI" id="CHEBI:78463"/>
        <dbReference type="ChEBI" id="CHEBI:78809"/>
        <dbReference type="EC" id="2.3.1.181"/>
    </reaction>
</comment>
<dbReference type="PROSITE" id="PS01313">
    <property type="entry name" value="LIPB"/>
    <property type="match status" value="1"/>
</dbReference>
<dbReference type="Proteomes" id="UP001290861">
    <property type="component" value="Unassembled WGS sequence"/>
</dbReference>
<keyword evidence="5" id="KW-0963">Cytoplasm</keyword>
<name>A0ABU5MSI4_9BACT</name>
<evidence type="ECO:0000256" key="4">
    <source>
        <dbReference type="ARBA" id="ARBA00024732"/>
    </source>
</evidence>
<accession>A0ABU5MSI4</accession>
<dbReference type="RefSeq" id="WP_322606969.1">
    <property type="nucleotide sequence ID" value="NZ_JARVCO010000002.1"/>
</dbReference>
<keyword evidence="2 5" id="KW-0808">Transferase</keyword>
<dbReference type="EC" id="2.3.1.181" evidence="5 6"/>
<dbReference type="InterPro" id="IPR045864">
    <property type="entry name" value="aa-tRNA-synth_II/BPL/LPL"/>
</dbReference>
<evidence type="ECO:0000313" key="8">
    <source>
        <dbReference type="EMBL" id="MDZ8117164.1"/>
    </source>
</evidence>
<dbReference type="InterPro" id="IPR020605">
    <property type="entry name" value="Octanoyltransferase_CS"/>
</dbReference>
<keyword evidence="9" id="KW-1185">Reference proteome</keyword>
<keyword evidence="3 5" id="KW-0012">Acyltransferase</keyword>
<gene>
    <name evidence="5 8" type="primary">lipB</name>
    <name evidence="8" type="ORF">P9H32_00875</name>
</gene>
<dbReference type="GO" id="GO:0033819">
    <property type="term" value="F:lipoyl(octanoyl) transferase activity"/>
    <property type="evidence" value="ECO:0007669"/>
    <property type="project" value="UniProtKB-EC"/>
</dbReference>
<dbReference type="PANTHER" id="PTHR10993">
    <property type="entry name" value="OCTANOYLTRANSFERASE"/>
    <property type="match status" value="1"/>
</dbReference>
<comment type="similarity">
    <text evidence="5 6">Belongs to the LipB family.</text>
</comment>
<evidence type="ECO:0000313" key="9">
    <source>
        <dbReference type="Proteomes" id="UP001290861"/>
    </source>
</evidence>
<dbReference type="Pfam" id="PF21948">
    <property type="entry name" value="LplA-B_cat"/>
    <property type="match status" value="1"/>
</dbReference>
<evidence type="ECO:0000256" key="5">
    <source>
        <dbReference type="HAMAP-Rule" id="MF_00013"/>
    </source>
</evidence>
<reference evidence="8 9" key="1">
    <citation type="journal article" date="2024" name="Appl. Environ. Microbiol.">
        <title>Pontiella agarivorans sp. nov., a novel marine anaerobic bacterium capable of degrading macroalgal polysaccharides and fixing nitrogen.</title>
        <authorList>
            <person name="Liu N."/>
            <person name="Kivenson V."/>
            <person name="Peng X."/>
            <person name="Cui Z."/>
            <person name="Lankiewicz T.S."/>
            <person name="Gosselin K.M."/>
            <person name="English C.J."/>
            <person name="Blair E.M."/>
            <person name="O'Malley M.A."/>
            <person name="Valentine D.L."/>
        </authorList>
    </citation>
    <scope>NUCLEOTIDE SEQUENCE [LARGE SCALE GENOMIC DNA]</scope>
    <source>
        <strain evidence="8 9">NLcol2</strain>
    </source>
</reference>
<evidence type="ECO:0000256" key="2">
    <source>
        <dbReference type="ARBA" id="ARBA00022679"/>
    </source>
</evidence>
<feature type="binding site" evidence="5">
    <location>
        <begin position="156"/>
        <end position="158"/>
    </location>
    <ligand>
        <name>substrate</name>
    </ligand>
</feature>
<dbReference type="InterPro" id="IPR004143">
    <property type="entry name" value="BPL_LPL_catalytic"/>
</dbReference>
<dbReference type="Gene3D" id="3.30.930.10">
    <property type="entry name" value="Bira Bifunctional Protein, Domain 2"/>
    <property type="match status" value="1"/>
</dbReference>
<comment type="function">
    <text evidence="4 5 6">Catalyzes the transfer of endogenously produced octanoic acid from octanoyl-acyl-carrier-protein onto the lipoyl domains of lipoate-dependent enzymes. Lipoyl-ACP can also act as a substrate although octanoyl-ACP is likely to be the physiological substrate.</text>
</comment>
<dbReference type="SUPFAM" id="SSF55681">
    <property type="entry name" value="Class II aaRS and biotin synthetases"/>
    <property type="match status" value="1"/>
</dbReference>
<feature type="binding site" evidence="5">
    <location>
        <begin position="143"/>
        <end position="145"/>
    </location>
    <ligand>
        <name>substrate</name>
    </ligand>
</feature>
<feature type="domain" description="BPL/LPL catalytic" evidence="7">
    <location>
        <begin position="31"/>
        <end position="214"/>
    </location>
</feature>
<dbReference type="PANTHER" id="PTHR10993:SF7">
    <property type="entry name" value="LIPOYLTRANSFERASE 2, MITOCHONDRIAL-RELATED"/>
    <property type="match status" value="1"/>
</dbReference>
<dbReference type="CDD" id="cd16444">
    <property type="entry name" value="LipB"/>
    <property type="match status" value="1"/>
</dbReference>
<feature type="active site" description="Acyl-thioester intermediate" evidence="5">
    <location>
        <position position="174"/>
    </location>
</feature>
<dbReference type="EMBL" id="JARVCO010000002">
    <property type="protein sequence ID" value="MDZ8117164.1"/>
    <property type="molecule type" value="Genomic_DNA"/>
</dbReference>
<dbReference type="NCBIfam" id="TIGR00214">
    <property type="entry name" value="lipB"/>
    <property type="match status" value="1"/>
</dbReference>
<evidence type="ECO:0000256" key="1">
    <source>
        <dbReference type="ARBA" id="ARBA00004821"/>
    </source>
</evidence>
<evidence type="ECO:0000259" key="7">
    <source>
        <dbReference type="PROSITE" id="PS51733"/>
    </source>
</evidence>
<comment type="subcellular location">
    <subcellularLocation>
        <location evidence="5">Cytoplasm</location>
    </subcellularLocation>
</comment>
<comment type="caution">
    <text evidence="8">The sequence shown here is derived from an EMBL/GenBank/DDBJ whole genome shotgun (WGS) entry which is preliminary data.</text>
</comment>
<proteinExistence type="inferred from homology"/>
<organism evidence="8 9">
    <name type="scientific">Pontiella agarivorans</name>
    <dbReference type="NCBI Taxonomy" id="3038953"/>
    <lineage>
        <taxon>Bacteria</taxon>
        <taxon>Pseudomonadati</taxon>
        <taxon>Kiritimatiellota</taxon>
        <taxon>Kiritimatiellia</taxon>
        <taxon>Kiritimatiellales</taxon>
        <taxon>Pontiellaceae</taxon>
        <taxon>Pontiella</taxon>
    </lineage>
</organism>
<evidence type="ECO:0000256" key="3">
    <source>
        <dbReference type="ARBA" id="ARBA00023315"/>
    </source>
</evidence>
<protein>
    <recommendedName>
        <fullName evidence="5 6">Octanoyltransferase</fullName>
        <ecNumber evidence="5 6">2.3.1.181</ecNumber>
    </recommendedName>
    <alternativeName>
        <fullName evidence="5">Lipoate-protein ligase B</fullName>
    </alternativeName>
    <alternativeName>
        <fullName evidence="5">Lipoyl/octanoyl transferase</fullName>
    </alternativeName>
    <alternativeName>
        <fullName evidence="5">Octanoyl-[acyl-carrier-protein]-protein N-octanoyltransferase</fullName>
    </alternativeName>
</protein>
<feature type="site" description="Lowers pKa of active site Cys" evidence="5">
    <location>
        <position position="140"/>
    </location>
</feature>
<dbReference type="PIRSF" id="PIRSF016262">
    <property type="entry name" value="LPLase"/>
    <property type="match status" value="1"/>
</dbReference>
<comment type="pathway">
    <text evidence="1 5 6">Protein modification; protein lipoylation via endogenous pathway; protein N(6)-(lipoyl)lysine from octanoyl-[acyl-carrier-protein]: step 1/2.</text>
</comment>